<evidence type="ECO:0000259" key="2">
    <source>
        <dbReference type="PROSITE" id="PS50240"/>
    </source>
</evidence>
<dbReference type="EMBL" id="KZ308167">
    <property type="protein sequence ID" value="KAG8223585.1"/>
    <property type="molecule type" value="Genomic_DNA"/>
</dbReference>
<feature type="domain" description="Peptidase S1" evidence="2">
    <location>
        <begin position="1"/>
        <end position="136"/>
    </location>
</feature>
<dbReference type="Proteomes" id="UP000792457">
    <property type="component" value="Unassembled WGS sequence"/>
</dbReference>
<evidence type="ECO:0000313" key="3">
    <source>
        <dbReference type="EMBL" id="KAG8223585.1"/>
    </source>
</evidence>
<dbReference type="SUPFAM" id="SSF50494">
    <property type="entry name" value="Trypsin-like serine proteases"/>
    <property type="match status" value="1"/>
</dbReference>
<reference evidence="3" key="1">
    <citation type="submission" date="2013-04" db="EMBL/GenBank/DDBJ databases">
        <authorList>
            <person name="Qu J."/>
            <person name="Murali S.C."/>
            <person name="Bandaranaike D."/>
            <person name="Bellair M."/>
            <person name="Blankenburg K."/>
            <person name="Chao H."/>
            <person name="Dinh H."/>
            <person name="Doddapaneni H."/>
            <person name="Downs B."/>
            <person name="Dugan-Rocha S."/>
            <person name="Elkadiri S."/>
            <person name="Gnanaolivu R.D."/>
            <person name="Hernandez B."/>
            <person name="Javaid M."/>
            <person name="Jayaseelan J.C."/>
            <person name="Lee S."/>
            <person name="Li M."/>
            <person name="Ming W."/>
            <person name="Munidasa M."/>
            <person name="Muniz J."/>
            <person name="Nguyen L."/>
            <person name="Ongeri F."/>
            <person name="Osuji N."/>
            <person name="Pu L.-L."/>
            <person name="Puazo M."/>
            <person name="Qu C."/>
            <person name="Quiroz J."/>
            <person name="Raj R."/>
            <person name="Weissenberger G."/>
            <person name="Xin Y."/>
            <person name="Zou X."/>
            <person name="Han Y."/>
            <person name="Richards S."/>
            <person name="Worley K."/>
            <person name="Muzny D."/>
            <person name="Gibbs R."/>
        </authorList>
    </citation>
    <scope>NUCLEOTIDE SEQUENCE</scope>
    <source>
        <strain evidence="3">Sampled in the wild</strain>
    </source>
</reference>
<dbReference type="InterPro" id="IPR009003">
    <property type="entry name" value="Peptidase_S1_PA"/>
</dbReference>
<dbReference type="GO" id="GO:0004252">
    <property type="term" value="F:serine-type endopeptidase activity"/>
    <property type="evidence" value="ECO:0007669"/>
    <property type="project" value="InterPro"/>
</dbReference>
<gene>
    <name evidence="3" type="ORF">J437_LFUL004103</name>
</gene>
<dbReference type="Pfam" id="PF00089">
    <property type="entry name" value="Trypsin"/>
    <property type="match status" value="1"/>
</dbReference>
<dbReference type="InterPro" id="IPR018114">
    <property type="entry name" value="TRYPSIN_HIS"/>
</dbReference>
<keyword evidence="1" id="KW-1015">Disulfide bond</keyword>
<reference evidence="3" key="2">
    <citation type="submission" date="2017-10" db="EMBL/GenBank/DDBJ databases">
        <title>Ladona fulva Genome sequencing and assembly.</title>
        <authorList>
            <person name="Murali S."/>
            <person name="Richards S."/>
            <person name="Bandaranaike D."/>
            <person name="Bellair M."/>
            <person name="Blankenburg K."/>
            <person name="Chao H."/>
            <person name="Dinh H."/>
            <person name="Doddapaneni H."/>
            <person name="Dugan-Rocha S."/>
            <person name="Elkadiri S."/>
            <person name="Gnanaolivu R."/>
            <person name="Hernandez B."/>
            <person name="Skinner E."/>
            <person name="Javaid M."/>
            <person name="Lee S."/>
            <person name="Li M."/>
            <person name="Ming W."/>
            <person name="Munidasa M."/>
            <person name="Muniz J."/>
            <person name="Nguyen L."/>
            <person name="Hughes D."/>
            <person name="Osuji N."/>
            <person name="Pu L.-L."/>
            <person name="Puazo M."/>
            <person name="Qu C."/>
            <person name="Quiroz J."/>
            <person name="Raj R."/>
            <person name="Weissenberger G."/>
            <person name="Xin Y."/>
            <person name="Zou X."/>
            <person name="Han Y."/>
            <person name="Worley K."/>
            <person name="Muzny D."/>
            <person name="Gibbs R."/>
        </authorList>
    </citation>
    <scope>NUCLEOTIDE SEQUENCE</scope>
    <source>
        <strain evidence="3">Sampled in the wild</strain>
    </source>
</reference>
<dbReference type="InterPro" id="IPR001254">
    <property type="entry name" value="Trypsin_dom"/>
</dbReference>
<dbReference type="GO" id="GO:0006508">
    <property type="term" value="P:proteolysis"/>
    <property type="evidence" value="ECO:0007669"/>
    <property type="project" value="InterPro"/>
</dbReference>
<organism evidence="3 4">
    <name type="scientific">Ladona fulva</name>
    <name type="common">Scarce chaser dragonfly</name>
    <name type="synonym">Libellula fulva</name>
    <dbReference type="NCBI Taxonomy" id="123851"/>
    <lineage>
        <taxon>Eukaryota</taxon>
        <taxon>Metazoa</taxon>
        <taxon>Ecdysozoa</taxon>
        <taxon>Arthropoda</taxon>
        <taxon>Hexapoda</taxon>
        <taxon>Insecta</taxon>
        <taxon>Pterygota</taxon>
        <taxon>Palaeoptera</taxon>
        <taxon>Odonata</taxon>
        <taxon>Epiprocta</taxon>
        <taxon>Anisoptera</taxon>
        <taxon>Libelluloidea</taxon>
        <taxon>Libellulidae</taxon>
        <taxon>Ladona</taxon>
    </lineage>
</organism>
<dbReference type="InterPro" id="IPR043504">
    <property type="entry name" value="Peptidase_S1_PA_chymotrypsin"/>
</dbReference>
<dbReference type="PROSITE" id="PS00134">
    <property type="entry name" value="TRYPSIN_HIS"/>
    <property type="match status" value="1"/>
</dbReference>
<dbReference type="SMART" id="SM00020">
    <property type="entry name" value="Tryp_SPc"/>
    <property type="match status" value="1"/>
</dbReference>
<evidence type="ECO:0000256" key="1">
    <source>
        <dbReference type="ARBA" id="ARBA00023157"/>
    </source>
</evidence>
<name>A0A8K0JVS7_LADFU</name>
<dbReference type="PANTHER" id="PTHR24252">
    <property type="entry name" value="ACROSIN-RELATED"/>
    <property type="match status" value="1"/>
</dbReference>
<dbReference type="OrthoDB" id="8440449at2759"/>
<comment type="caution">
    <text evidence="3">The sequence shown here is derived from an EMBL/GenBank/DDBJ whole genome shotgun (WGS) entry which is preliminary data.</text>
</comment>
<proteinExistence type="predicted"/>
<accession>A0A8K0JVS7</accession>
<dbReference type="PROSITE" id="PS50240">
    <property type="entry name" value="TRYPSIN_DOM"/>
    <property type="match status" value="1"/>
</dbReference>
<dbReference type="Gene3D" id="2.40.10.10">
    <property type="entry name" value="Trypsin-like serine proteases"/>
    <property type="match status" value="1"/>
</dbReference>
<protein>
    <recommendedName>
        <fullName evidence="2">Peptidase S1 domain-containing protein</fullName>
    </recommendedName>
</protein>
<dbReference type="AlphaFoldDB" id="A0A8K0JVS7"/>
<keyword evidence="4" id="KW-1185">Reference proteome</keyword>
<evidence type="ECO:0000313" key="4">
    <source>
        <dbReference type="Proteomes" id="UP000792457"/>
    </source>
</evidence>
<sequence>MNERWIITAAHCAEGLPTEHISIVAGTVDYNVGGVHTGGPKISKIHYVKVKTFSDEYCKELMGDEGSPWETNICAGKAEGGIGECTGDSGGPLIIGDDGYQVGIVSWSIKPCASRNHPGVYTEIAYFIDWIRENSGTK</sequence>
<dbReference type="PANTHER" id="PTHR24252:SF7">
    <property type="entry name" value="HYALIN"/>
    <property type="match status" value="1"/>
</dbReference>